<protein>
    <recommendedName>
        <fullName evidence="2">DUF6534 domain-containing protein</fullName>
    </recommendedName>
</protein>
<feature type="transmembrane region" description="Helical" evidence="1">
    <location>
        <begin position="225"/>
        <end position="246"/>
    </location>
</feature>
<dbReference type="PANTHER" id="PTHR40465">
    <property type="entry name" value="CHROMOSOME 1, WHOLE GENOME SHOTGUN SEQUENCE"/>
    <property type="match status" value="1"/>
</dbReference>
<evidence type="ECO:0000313" key="3">
    <source>
        <dbReference type="EMBL" id="THV05231.1"/>
    </source>
</evidence>
<dbReference type="PANTHER" id="PTHR40465:SF1">
    <property type="entry name" value="DUF6534 DOMAIN-CONTAINING PROTEIN"/>
    <property type="match status" value="1"/>
</dbReference>
<feature type="transmembrane region" description="Helical" evidence="1">
    <location>
        <begin position="90"/>
        <end position="111"/>
    </location>
</feature>
<keyword evidence="1" id="KW-0812">Transmembrane</keyword>
<dbReference type="AlphaFoldDB" id="A0A4S8MQY5"/>
<feature type="domain" description="DUF6534" evidence="2">
    <location>
        <begin position="164"/>
        <end position="250"/>
    </location>
</feature>
<keyword evidence="1" id="KW-1133">Transmembrane helix</keyword>
<feature type="transmembrane region" description="Helical" evidence="1">
    <location>
        <begin position="47"/>
        <end position="70"/>
    </location>
</feature>
<dbReference type="EMBL" id="ML179050">
    <property type="protein sequence ID" value="THV05231.1"/>
    <property type="molecule type" value="Genomic_DNA"/>
</dbReference>
<evidence type="ECO:0000313" key="4">
    <source>
        <dbReference type="Proteomes" id="UP000297245"/>
    </source>
</evidence>
<dbReference type="OrthoDB" id="2738831at2759"/>
<dbReference type="Pfam" id="PF20152">
    <property type="entry name" value="DUF6534"/>
    <property type="match status" value="1"/>
</dbReference>
<name>A0A4S8MQY5_DENBC</name>
<keyword evidence="4" id="KW-1185">Reference proteome</keyword>
<gene>
    <name evidence="3" type="ORF">K435DRAFT_117739</name>
</gene>
<organism evidence="3 4">
    <name type="scientific">Dendrothele bispora (strain CBS 962.96)</name>
    <dbReference type="NCBI Taxonomy" id="1314807"/>
    <lineage>
        <taxon>Eukaryota</taxon>
        <taxon>Fungi</taxon>
        <taxon>Dikarya</taxon>
        <taxon>Basidiomycota</taxon>
        <taxon>Agaricomycotina</taxon>
        <taxon>Agaricomycetes</taxon>
        <taxon>Agaricomycetidae</taxon>
        <taxon>Agaricales</taxon>
        <taxon>Agaricales incertae sedis</taxon>
        <taxon>Dendrothele</taxon>
    </lineage>
</organism>
<dbReference type="InterPro" id="IPR045339">
    <property type="entry name" value="DUF6534"/>
</dbReference>
<keyword evidence="1" id="KW-0472">Membrane</keyword>
<reference evidence="3 4" key="1">
    <citation type="journal article" date="2019" name="Nat. Ecol. Evol.">
        <title>Megaphylogeny resolves global patterns of mushroom evolution.</title>
        <authorList>
            <person name="Varga T."/>
            <person name="Krizsan K."/>
            <person name="Foldi C."/>
            <person name="Dima B."/>
            <person name="Sanchez-Garcia M."/>
            <person name="Sanchez-Ramirez S."/>
            <person name="Szollosi G.J."/>
            <person name="Szarkandi J.G."/>
            <person name="Papp V."/>
            <person name="Albert L."/>
            <person name="Andreopoulos W."/>
            <person name="Angelini C."/>
            <person name="Antonin V."/>
            <person name="Barry K.W."/>
            <person name="Bougher N.L."/>
            <person name="Buchanan P."/>
            <person name="Buyck B."/>
            <person name="Bense V."/>
            <person name="Catcheside P."/>
            <person name="Chovatia M."/>
            <person name="Cooper J."/>
            <person name="Damon W."/>
            <person name="Desjardin D."/>
            <person name="Finy P."/>
            <person name="Geml J."/>
            <person name="Haridas S."/>
            <person name="Hughes K."/>
            <person name="Justo A."/>
            <person name="Karasinski D."/>
            <person name="Kautmanova I."/>
            <person name="Kiss B."/>
            <person name="Kocsube S."/>
            <person name="Kotiranta H."/>
            <person name="LaButti K.M."/>
            <person name="Lechner B.E."/>
            <person name="Liimatainen K."/>
            <person name="Lipzen A."/>
            <person name="Lukacs Z."/>
            <person name="Mihaltcheva S."/>
            <person name="Morgado L.N."/>
            <person name="Niskanen T."/>
            <person name="Noordeloos M.E."/>
            <person name="Ohm R.A."/>
            <person name="Ortiz-Santana B."/>
            <person name="Ovrebo C."/>
            <person name="Racz N."/>
            <person name="Riley R."/>
            <person name="Savchenko A."/>
            <person name="Shiryaev A."/>
            <person name="Soop K."/>
            <person name="Spirin V."/>
            <person name="Szebenyi C."/>
            <person name="Tomsovsky M."/>
            <person name="Tulloss R.E."/>
            <person name="Uehling J."/>
            <person name="Grigoriev I.V."/>
            <person name="Vagvolgyi C."/>
            <person name="Papp T."/>
            <person name="Martin F.M."/>
            <person name="Miettinen O."/>
            <person name="Hibbett D.S."/>
            <person name="Nagy L.G."/>
        </authorList>
    </citation>
    <scope>NUCLEOTIDE SEQUENCE [LARGE SCALE GENOMIC DNA]</scope>
    <source>
        <strain evidence="3 4">CBS 962.96</strain>
    </source>
</reference>
<dbReference type="Proteomes" id="UP000297245">
    <property type="component" value="Unassembled WGS sequence"/>
</dbReference>
<feature type="transmembrane region" description="Helical" evidence="1">
    <location>
        <begin position="159"/>
        <end position="180"/>
    </location>
</feature>
<accession>A0A4S8MQY5</accession>
<feature type="transmembrane region" description="Helical" evidence="1">
    <location>
        <begin position="118"/>
        <end position="139"/>
    </location>
</feature>
<sequence length="320" mass="35565">MSDLGLNDTYGSAFIGLVVSAILYGVTVLQTFLYFRNYPRDRLAIKIMVLALWLLDTCHLVLCTIAIYWYLVTNFSHKDALMQLTWSMELQTDCNGLIGLIVECFFAHRVLILSKNKYLTAVIVLLACIHFGLGILFTVKSFEFASMMMFQQLIWVTGAGIGSAAAADILIAGSLVYYLSKTRTGFQRTDSLITLLIIYSVTTGVLTSILDLIIIATFSTMPNNYIWLAFFWVAGKCYVNSLLAALNGRVSLREKAAPIQGSFLQFSPLGNDISRRSGNLFPTPFAVSIQRDTLYTTDYPEPSASSAISKLTQKELLRTV</sequence>
<evidence type="ECO:0000259" key="2">
    <source>
        <dbReference type="Pfam" id="PF20152"/>
    </source>
</evidence>
<proteinExistence type="predicted"/>
<feature type="transmembrane region" description="Helical" evidence="1">
    <location>
        <begin position="192"/>
        <end position="219"/>
    </location>
</feature>
<feature type="transmembrane region" description="Helical" evidence="1">
    <location>
        <begin position="12"/>
        <end position="35"/>
    </location>
</feature>
<evidence type="ECO:0000256" key="1">
    <source>
        <dbReference type="SAM" id="Phobius"/>
    </source>
</evidence>